<proteinExistence type="predicted"/>
<dbReference type="InterPro" id="IPR036255">
    <property type="entry name" value="YgfB-like_sf"/>
</dbReference>
<accession>A0A2D2E068</accession>
<evidence type="ECO:0000313" key="1">
    <source>
        <dbReference type="EMBL" id="ATQ82656.1"/>
    </source>
</evidence>
<gene>
    <name evidence="1" type="ORF">YHS_01735</name>
</gene>
<dbReference type="SUPFAM" id="SSF101327">
    <property type="entry name" value="YgfB-like"/>
    <property type="match status" value="1"/>
</dbReference>
<organism evidence="1">
    <name type="scientific">Faucicola osloensis</name>
    <name type="common">Moraxella osloensis</name>
    <dbReference type="NCBI Taxonomy" id="34062"/>
    <lineage>
        <taxon>Bacteria</taxon>
        <taxon>Pseudomonadati</taxon>
        <taxon>Pseudomonadota</taxon>
        <taxon>Gammaproteobacteria</taxon>
        <taxon>Moraxellales</taxon>
        <taxon>Moraxellaceae</taxon>
        <taxon>Faucicola</taxon>
    </lineage>
</organism>
<reference evidence="1" key="1">
    <citation type="submission" date="2017-11" db="EMBL/GenBank/DDBJ databases">
        <title>Complete Genome Sequence from Moraxella oslensis YHS isolated from human skin.</title>
        <authorList>
            <person name="Lee K."/>
            <person name="Lim J.Y."/>
            <person name="Hwang I."/>
        </authorList>
    </citation>
    <scope>NUCLEOTIDE SEQUENCE</scope>
    <source>
        <strain evidence="1">YHS</strain>
    </source>
</reference>
<name>A0A2D2E068_FAUOS</name>
<protein>
    <submittedName>
        <fullName evidence="1">YgfB and YecA protein</fullName>
    </submittedName>
</protein>
<dbReference type="Pfam" id="PF03695">
    <property type="entry name" value="UPF0149"/>
    <property type="match status" value="1"/>
</dbReference>
<dbReference type="Gene3D" id="1.20.120.740">
    <property type="entry name" value="YgfB uncharacterised protein family UPF0149, PF03695"/>
    <property type="match status" value="1"/>
</dbReference>
<dbReference type="AlphaFoldDB" id="A0A2D2E068"/>
<dbReference type="InterPro" id="IPR011978">
    <property type="entry name" value="YgfB-like"/>
</dbReference>
<sequence length="179" mass="20624">MDFDDLIDFLDSDDNEFGLSSIATHGFLTASIVGKPLHNWQTYLFEGHEKQVKPEVLAAIEQWRDELQAMLQDEREIELPFDVEETDYLDIENSEISEWSVGFVDAMYASDDEEDDWFDDDDSEEDVAMLTLPMILFSGIDEDQPDMQELLKDPETLSQMAGAIEKNIVELFLLFHTND</sequence>
<dbReference type="EMBL" id="CP024176">
    <property type="protein sequence ID" value="ATQ82656.1"/>
    <property type="molecule type" value="Genomic_DNA"/>
</dbReference>